<feature type="domain" description="Calcineurin-like phosphoesterase" evidence="9">
    <location>
        <begin position="1"/>
        <end position="143"/>
    </location>
</feature>
<evidence type="ECO:0000256" key="7">
    <source>
        <dbReference type="ARBA" id="ARBA00033210"/>
    </source>
</evidence>
<dbReference type="InterPro" id="IPR004843">
    <property type="entry name" value="Calcineurin-like_PHP"/>
</dbReference>
<evidence type="ECO:0000256" key="6">
    <source>
        <dbReference type="ARBA" id="ARBA00032248"/>
    </source>
</evidence>
<dbReference type="Gene3D" id="3.60.21.10">
    <property type="match status" value="1"/>
</dbReference>
<evidence type="ECO:0000256" key="4">
    <source>
        <dbReference type="ARBA" id="ARBA00022801"/>
    </source>
</evidence>
<dbReference type="PANTHER" id="PTHR40942">
    <property type="match status" value="1"/>
</dbReference>
<gene>
    <name evidence="10" type="ORF">MNBD_GAMMA07-18</name>
</gene>
<accession>A0A3B0X2S4</accession>
<reference evidence="10" key="1">
    <citation type="submission" date="2018-06" db="EMBL/GenBank/DDBJ databases">
        <authorList>
            <person name="Zhirakovskaya E."/>
        </authorList>
    </citation>
    <scope>NUCLEOTIDE SEQUENCE</scope>
</reference>
<comment type="function">
    <text evidence="1">Hydrolyzes diadenosine 5',5'''-P1,P4-tetraphosphate to yield ADP.</text>
</comment>
<evidence type="ECO:0000256" key="8">
    <source>
        <dbReference type="ARBA" id="ARBA00049417"/>
    </source>
</evidence>
<dbReference type="CDD" id="cd07422">
    <property type="entry name" value="MPP_ApaH"/>
    <property type="match status" value="1"/>
</dbReference>
<keyword evidence="4 10" id="KW-0378">Hydrolase</keyword>
<dbReference type="InterPro" id="IPR004617">
    <property type="entry name" value="ApaH"/>
</dbReference>
<dbReference type="GO" id="GO:0008803">
    <property type="term" value="F:bis(5'-nucleosyl)-tetraphosphatase (symmetrical) activity"/>
    <property type="evidence" value="ECO:0007669"/>
    <property type="project" value="UniProtKB-EC"/>
</dbReference>
<dbReference type="AlphaFoldDB" id="A0A3B0X2S4"/>
<name>A0A3B0X2S4_9ZZZZ</name>
<evidence type="ECO:0000256" key="3">
    <source>
        <dbReference type="ARBA" id="ARBA00012506"/>
    </source>
</evidence>
<evidence type="ECO:0000256" key="5">
    <source>
        <dbReference type="ARBA" id="ARBA00031248"/>
    </source>
</evidence>
<evidence type="ECO:0000256" key="1">
    <source>
        <dbReference type="ARBA" id="ARBA00003413"/>
    </source>
</evidence>
<dbReference type="PANTHER" id="PTHR40942:SF4">
    <property type="entry name" value="CYTOCHROME C5"/>
    <property type="match status" value="1"/>
</dbReference>
<comment type="similarity">
    <text evidence="2">Belongs to the Ap4A hydrolase family.</text>
</comment>
<dbReference type="NCBIfam" id="NF001204">
    <property type="entry name" value="PRK00166.1"/>
    <property type="match status" value="1"/>
</dbReference>
<evidence type="ECO:0000259" key="9">
    <source>
        <dbReference type="Pfam" id="PF00149"/>
    </source>
</evidence>
<dbReference type="EC" id="3.6.1.41" evidence="3"/>
<proteinExistence type="inferred from homology"/>
<dbReference type="InterPro" id="IPR029052">
    <property type="entry name" value="Metallo-depent_PP-like"/>
</dbReference>
<dbReference type="NCBIfam" id="TIGR00668">
    <property type="entry name" value="apaH"/>
    <property type="match status" value="1"/>
</dbReference>
<dbReference type="EMBL" id="UOFF01000356">
    <property type="protein sequence ID" value="VAW57217.1"/>
    <property type="molecule type" value="Genomic_DNA"/>
</dbReference>
<dbReference type="Pfam" id="PF00149">
    <property type="entry name" value="Metallophos"/>
    <property type="match status" value="1"/>
</dbReference>
<sequence>MTTYAIGDIQGCFNQLQELLLKIKFNADKDKLWFAGDIVNRGPDSLRTIRFIKSLEENAITVLGNHDLNLLAVAHGCAKPSKKDTIQAILDASDSDKILNWLQHRPLAHYQKKHHICMIHAAIHPSWSLSQTLTYAAEMETILQGPNAQCFFQNMYGDNPSRWDTELAGWGRLRFITNCFTRLRYMNKNLKLCLNEKGAPGSQAKNIHPWYEFDKQDEKLNIIFGHWSTLKNPELKHLHPLDTGCLWGGKLTALKIDQQLSTRIAVDCIAS</sequence>
<comment type="catalytic activity">
    <reaction evidence="8">
        <text>P(1),P(4)-bis(5'-adenosyl) tetraphosphate + H2O = 2 ADP + 2 H(+)</text>
        <dbReference type="Rhea" id="RHEA:24252"/>
        <dbReference type="ChEBI" id="CHEBI:15377"/>
        <dbReference type="ChEBI" id="CHEBI:15378"/>
        <dbReference type="ChEBI" id="CHEBI:58141"/>
        <dbReference type="ChEBI" id="CHEBI:456216"/>
        <dbReference type="EC" id="3.6.1.41"/>
    </reaction>
</comment>
<organism evidence="10">
    <name type="scientific">hydrothermal vent metagenome</name>
    <dbReference type="NCBI Taxonomy" id="652676"/>
    <lineage>
        <taxon>unclassified sequences</taxon>
        <taxon>metagenomes</taxon>
        <taxon>ecological metagenomes</taxon>
    </lineage>
</organism>
<evidence type="ECO:0000313" key="10">
    <source>
        <dbReference type="EMBL" id="VAW57217.1"/>
    </source>
</evidence>
<dbReference type="SUPFAM" id="SSF56300">
    <property type="entry name" value="Metallo-dependent phosphatases"/>
    <property type="match status" value="1"/>
</dbReference>
<dbReference type="PIRSF" id="PIRSF000903">
    <property type="entry name" value="B5n-ttraPtase_sm"/>
    <property type="match status" value="1"/>
</dbReference>
<evidence type="ECO:0000256" key="2">
    <source>
        <dbReference type="ARBA" id="ARBA00005419"/>
    </source>
</evidence>
<protein>
    <recommendedName>
        <fullName evidence="3">bis(5'-nucleosyl)-tetraphosphatase (symmetrical)</fullName>
        <ecNumber evidence="3">3.6.1.41</ecNumber>
    </recommendedName>
    <alternativeName>
        <fullName evidence="6">Ap4A hydrolase</fullName>
    </alternativeName>
    <alternativeName>
        <fullName evidence="5">Diadenosine 5',5'''-P1,P4-tetraphosphate pyrophosphohydrolase</fullName>
    </alternativeName>
    <alternativeName>
        <fullName evidence="7">Diadenosine tetraphosphatase</fullName>
    </alternativeName>
</protein>